<sequence>MKTLPIGSNDAGQRLDKFVTKAVPRLPQSLLYKYIRLGRIKIDGKKGKISTRLEQGNVVSFYINDEFFEQPPECHAFLDAPSHVDVLYEDDNILLADKKAGLLVHPGDEQETDTLIARIQHYLYEKHQYDPDQENSFAPALANRIDRNTGGIVMAAKNAEALRMLNEKIKSREIHKQYLCIVHGRMEKPEATLTGFLSKDSTKNKVAIYSHPIPGGRTIVTHYRVLSYRNGLSLLEVDLLTGRTHQIRAHLASIGHPLLGDGKYGVNAKDRAAGFKHQALYSYKLRFSFTSDAGCLSPLNGRCFEVKNVWFADLFRQGKIRL</sequence>
<keyword evidence="9" id="KW-1185">Reference proteome</keyword>
<dbReference type="NCBIfam" id="TIGR00005">
    <property type="entry name" value="rluA_subfam"/>
    <property type="match status" value="1"/>
</dbReference>
<dbReference type="Gene3D" id="3.10.290.10">
    <property type="entry name" value="RNA-binding S4 domain"/>
    <property type="match status" value="1"/>
</dbReference>
<evidence type="ECO:0000256" key="4">
    <source>
        <dbReference type="PIRSR" id="PIRSR606225-1"/>
    </source>
</evidence>
<dbReference type="GO" id="GO:0120159">
    <property type="term" value="F:rRNA pseudouridine synthase activity"/>
    <property type="evidence" value="ECO:0007669"/>
    <property type="project" value="UniProtKB-ARBA"/>
</dbReference>
<organism evidence="8 9">
    <name type="scientific">Solibaculum mannosilyticum</name>
    <dbReference type="NCBI Taxonomy" id="2780922"/>
    <lineage>
        <taxon>Bacteria</taxon>
        <taxon>Bacillati</taxon>
        <taxon>Bacillota</taxon>
        <taxon>Clostridia</taxon>
        <taxon>Eubacteriales</taxon>
        <taxon>Oscillospiraceae</taxon>
        <taxon>Solibaculum</taxon>
    </lineage>
</organism>
<name>A0A7I8D2P8_9FIRM</name>
<keyword evidence="3 6" id="KW-0413">Isomerase</keyword>
<dbReference type="CDD" id="cd02869">
    <property type="entry name" value="PseudoU_synth_RluA_like"/>
    <property type="match status" value="1"/>
</dbReference>
<dbReference type="Gene3D" id="3.30.2350.10">
    <property type="entry name" value="Pseudouridine synthase"/>
    <property type="match status" value="1"/>
</dbReference>
<dbReference type="CDD" id="cd00165">
    <property type="entry name" value="S4"/>
    <property type="match status" value="1"/>
</dbReference>
<proteinExistence type="inferred from homology"/>
<dbReference type="Proteomes" id="UP000593890">
    <property type="component" value="Chromosome"/>
</dbReference>
<evidence type="ECO:0000256" key="2">
    <source>
        <dbReference type="ARBA" id="ARBA00010876"/>
    </source>
</evidence>
<dbReference type="InterPro" id="IPR006145">
    <property type="entry name" value="PsdUridine_synth_RsuA/RluA"/>
</dbReference>
<dbReference type="PROSITE" id="PS50889">
    <property type="entry name" value="S4"/>
    <property type="match status" value="1"/>
</dbReference>
<evidence type="ECO:0000313" key="8">
    <source>
        <dbReference type="EMBL" id="BCI60265.1"/>
    </source>
</evidence>
<dbReference type="Pfam" id="PF00849">
    <property type="entry name" value="PseudoU_synth_2"/>
    <property type="match status" value="1"/>
</dbReference>
<accession>A0A7I8D2P8</accession>
<dbReference type="SUPFAM" id="SSF55120">
    <property type="entry name" value="Pseudouridine synthase"/>
    <property type="match status" value="1"/>
</dbReference>
<dbReference type="SUPFAM" id="SSF55174">
    <property type="entry name" value="Alpha-L RNA-binding motif"/>
    <property type="match status" value="1"/>
</dbReference>
<keyword evidence="5" id="KW-0694">RNA-binding</keyword>
<dbReference type="RefSeq" id="WP_215533654.1">
    <property type="nucleotide sequence ID" value="NZ_AP023321.1"/>
</dbReference>
<evidence type="ECO:0000256" key="6">
    <source>
        <dbReference type="RuleBase" id="RU362028"/>
    </source>
</evidence>
<dbReference type="AlphaFoldDB" id="A0A7I8D2P8"/>
<evidence type="ECO:0000256" key="1">
    <source>
        <dbReference type="ARBA" id="ARBA00000073"/>
    </source>
</evidence>
<evidence type="ECO:0000256" key="3">
    <source>
        <dbReference type="ARBA" id="ARBA00023235"/>
    </source>
</evidence>
<dbReference type="GO" id="GO:0000455">
    <property type="term" value="P:enzyme-directed rRNA pseudouridine synthesis"/>
    <property type="evidence" value="ECO:0007669"/>
    <property type="project" value="UniProtKB-ARBA"/>
</dbReference>
<evidence type="ECO:0000259" key="7">
    <source>
        <dbReference type="SMART" id="SM00363"/>
    </source>
</evidence>
<comment type="function">
    <text evidence="6">Responsible for synthesis of pseudouridine from uracil.</text>
</comment>
<comment type="similarity">
    <text evidence="2 6">Belongs to the pseudouridine synthase RluA family.</text>
</comment>
<dbReference type="SMART" id="SM00363">
    <property type="entry name" value="S4"/>
    <property type="match status" value="1"/>
</dbReference>
<evidence type="ECO:0000313" key="9">
    <source>
        <dbReference type="Proteomes" id="UP000593890"/>
    </source>
</evidence>
<dbReference type="InterPro" id="IPR006225">
    <property type="entry name" value="PsdUridine_synth_RluC/D"/>
</dbReference>
<comment type="catalytic activity">
    <reaction evidence="1 6">
        <text>a uridine in RNA = a pseudouridine in RNA</text>
        <dbReference type="Rhea" id="RHEA:48348"/>
        <dbReference type="Rhea" id="RHEA-COMP:12068"/>
        <dbReference type="Rhea" id="RHEA-COMP:12069"/>
        <dbReference type="ChEBI" id="CHEBI:65314"/>
        <dbReference type="ChEBI" id="CHEBI:65315"/>
    </reaction>
</comment>
<dbReference type="InterPro" id="IPR020103">
    <property type="entry name" value="PsdUridine_synth_cat_dom_sf"/>
</dbReference>
<dbReference type="GO" id="GO:0003723">
    <property type="term" value="F:RNA binding"/>
    <property type="evidence" value="ECO:0007669"/>
    <property type="project" value="UniProtKB-KW"/>
</dbReference>
<feature type="domain" description="RNA-binding S4" evidence="7">
    <location>
        <begin position="13"/>
        <end position="72"/>
    </location>
</feature>
<protein>
    <recommendedName>
        <fullName evidence="6">Pseudouridine synthase</fullName>
        <ecNumber evidence="6">5.4.99.-</ecNumber>
    </recommendedName>
</protein>
<dbReference type="KEGG" id="sman:C12CBH8_09040"/>
<dbReference type="PANTHER" id="PTHR21600">
    <property type="entry name" value="MITOCHONDRIAL RNA PSEUDOURIDINE SYNTHASE"/>
    <property type="match status" value="1"/>
</dbReference>
<dbReference type="InterPro" id="IPR036986">
    <property type="entry name" value="S4_RNA-bd_sf"/>
</dbReference>
<dbReference type="InterPro" id="IPR050188">
    <property type="entry name" value="RluA_PseudoU_synthase"/>
</dbReference>
<gene>
    <name evidence="8" type="primary">rluC</name>
    <name evidence="8" type="ORF">C12CBH8_09040</name>
</gene>
<dbReference type="EC" id="5.4.99.-" evidence="6"/>
<dbReference type="InterPro" id="IPR002942">
    <property type="entry name" value="S4_RNA-bd"/>
</dbReference>
<dbReference type="EMBL" id="AP023321">
    <property type="protein sequence ID" value="BCI60265.1"/>
    <property type="molecule type" value="Genomic_DNA"/>
</dbReference>
<feature type="active site" evidence="4">
    <location>
        <position position="146"/>
    </location>
</feature>
<reference evidence="9" key="1">
    <citation type="submission" date="2020-07" db="EMBL/GenBank/DDBJ databases">
        <title>Complete genome sequencing of Clostridia bacterium strain 12CBH8.</title>
        <authorList>
            <person name="Sakamoto M."/>
            <person name="Murakami T."/>
            <person name="Mori H."/>
        </authorList>
    </citation>
    <scope>NUCLEOTIDE SEQUENCE [LARGE SCALE GENOMIC DNA]</scope>
    <source>
        <strain evidence="9">12CBH8</strain>
    </source>
</reference>
<evidence type="ECO:0000256" key="5">
    <source>
        <dbReference type="PROSITE-ProRule" id="PRU00182"/>
    </source>
</evidence>